<dbReference type="AlphaFoldDB" id="A0A482YHM1"/>
<dbReference type="Proteomes" id="UP000291097">
    <property type="component" value="Unassembled WGS sequence"/>
</dbReference>
<feature type="domain" description="Beta-lactamase-related" evidence="1">
    <location>
        <begin position="16"/>
        <end position="366"/>
    </location>
</feature>
<evidence type="ECO:0000259" key="1">
    <source>
        <dbReference type="Pfam" id="PF00144"/>
    </source>
</evidence>
<dbReference type="Pfam" id="PF00144">
    <property type="entry name" value="Beta-lactamase"/>
    <property type="match status" value="1"/>
</dbReference>
<evidence type="ECO:0000313" key="2">
    <source>
        <dbReference type="EMBL" id="RZV11402.1"/>
    </source>
</evidence>
<proteinExistence type="predicted"/>
<gene>
    <name evidence="2" type="ORF">BDK88_0280</name>
</gene>
<sequence length="375" mass="40516">MSRLAESDRERIAALFDRHLEVGLHHGAQLAVYVDGELIIDLAGGTTGPDGDRETHETRHVLFSCTKPYAAVTLHSLVEEGALAYDDRVVDHWPEFAEKGTDKAAITVRQVLSHTAGLQKSTIDDRPTVWSDWDTVVETLEDQDPLSPPGEVPAYHALTFGWLVGELVRRVSGTSIERAAADRVFGPLDMARTGIGLREGEDDDVATVVGFEPFDRCRDPGEGLGDNAAVAAPFNAKTVHRAVVPAANGIGTARDMARFYACLANGGELEGTRLLEPETVERMTRLEAETESDGTLDREARFALGFWKGGTTIAPYGSLSPEHVFGHAGLGSSVGWADPEENVGFSYVTNGVRDGSYEHLARVNALADAVRLALR</sequence>
<name>A0A482YHM1_9EURY</name>
<reference evidence="2 3" key="1">
    <citation type="submission" date="2019-02" db="EMBL/GenBank/DDBJ databases">
        <title>Genomic Encyclopedia of Archaeal and Bacterial Type Strains, Phase II (KMG-II): from individual species to whole genera.</title>
        <authorList>
            <person name="Goeker M."/>
        </authorList>
    </citation>
    <scope>NUCLEOTIDE SEQUENCE [LARGE SCALE GENOMIC DNA]</scope>
    <source>
        <strain evidence="2 3">DSM 18328</strain>
    </source>
</reference>
<comment type="caution">
    <text evidence="2">The sequence shown here is derived from an EMBL/GenBank/DDBJ whole genome shotgun (WGS) entry which is preliminary data.</text>
</comment>
<dbReference type="EMBL" id="SHMP01000003">
    <property type="protein sequence ID" value="RZV11402.1"/>
    <property type="molecule type" value="Genomic_DNA"/>
</dbReference>
<dbReference type="OrthoDB" id="111095at2157"/>
<dbReference type="SUPFAM" id="SSF56601">
    <property type="entry name" value="beta-lactamase/transpeptidase-like"/>
    <property type="match status" value="1"/>
</dbReference>
<evidence type="ECO:0000313" key="3">
    <source>
        <dbReference type="Proteomes" id="UP000291097"/>
    </source>
</evidence>
<dbReference type="PANTHER" id="PTHR43319:SF3">
    <property type="entry name" value="BETA-LACTAMASE-RELATED DOMAIN-CONTAINING PROTEIN"/>
    <property type="match status" value="1"/>
</dbReference>
<dbReference type="RefSeq" id="WP_130498825.1">
    <property type="nucleotide sequence ID" value="NZ_SHMP01000003.1"/>
</dbReference>
<dbReference type="InterPro" id="IPR001466">
    <property type="entry name" value="Beta-lactam-related"/>
</dbReference>
<dbReference type="PANTHER" id="PTHR43319">
    <property type="entry name" value="BETA-LACTAMASE-RELATED"/>
    <property type="match status" value="1"/>
</dbReference>
<organism evidence="2 3">
    <name type="scientific">Natrinema hispanicum</name>
    <dbReference type="NCBI Taxonomy" id="392421"/>
    <lineage>
        <taxon>Archaea</taxon>
        <taxon>Methanobacteriati</taxon>
        <taxon>Methanobacteriota</taxon>
        <taxon>Stenosarchaea group</taxon>
        <taxon>Halobacteria</taxon>
        <taxon>Halobacteriales</taxon>
        <taxon>Natrialbaceae</taxon>
        <taxon>Natrinema</taxon>
    </lineage>
</organism>
<dbReference type="InterPro" id="IPR012338">
    <property type="entry name" value="Beta-lactam/transpept-like"/>
</dbReference>
<accession>A0A482YHM1</accession>
<dbReference type="InterPro" id="IPR052907">
    <property type="entry name" value="Beta-lactamase/esterase"/>
</dbReference>
<protein>
    <submittedName>
        <fullName evidence="2">CubicO group peptidase (Beta-lactamase class C family)</fullName>
    </submittedName>
</protein>
<dbReference type="Gene3D" id="3.40.710.10">
    <property type="entry name" value="DD-peptidase/beta-lactamase superfamily"/>
    <property type="match status" value="1"/>
</dbReference>